<evidence type="ECO:0000256" key="8">
    <source>
        <dbReference type="SAM" id="Phobius"/>
    </source>
</evidence>
<sequence length="583" mass="62813">MSGQPADAGTDARLLAEQVDLLYRHAPSIYAGNALAASGLALMLWERVDRPLFVGWLVALFLLTAARLALVATRRRRAGAGSLRRWAHAFTVGAGLSGLLWGVMGGLFSGPEPLQMASVGVVLAGLVSASVSSLSVYYPAYAVFALPAILPIALRSLQSGDGFMRGFALISIGFVIICLIFAWLNNRSIRAAILLRFENLELLREVSEQRERATAAREQAEQANAAKTRFLAAASHDLRQPLQALSLFIDAQAHERDPEAMRPLNTRMREAADNMGLLLDELLDYARIETGALSPQCASVPLNACFQRLEREFAPIAAQKGLRLHFRTTALCGVTDAALFEHILRNLVGNALRYTAHGGVLVACRPRGDRLSVEVWDSGIGIPAESLGDVFKEFYQLANPERDRRKGLGLGLSIVDGLARALGHPVSVRSRPGRGSVFAVGLPRGEARAAPAPVAAEMSSARLQGRRVLVIDNEADIREALAALMRPWGVEVDLAESAEAARALPAPDAILADYRLLDGRTGIEAIATLRSHHGPELPAALITGDTDPARLREARAAGFPLLQKPTPAHRLMALLDYLLQPDP</sequence>
<dbReference type="InterPro" id="IPR005467">
    <property type="entry name" value="His_kinase_dom"/>
</dbReference>
<dbReference type="eggNOG" id="COG2205">
    <property type="taxonomic scope" value="Bacteria"/>
</dbReference>
<dbReference type="InterPro" id="IPR004358">
    <property type="entry name" value="Sig_transdc_His_kin-like_C"/>
</dbReference>
<comment type="catalytic activity">
    <reaction evidence="1">
        <text>ATP + protein L-histidine = ADP + protein N-phospho-L-histidine.</text>
        <dbReference type="EC" id="2.7.13.3"/>
    </reaction>
</comment>
<dbReference type="Gene3D" id="1.10.287.130">
    <property type="match status" value="1"/>
</dbReference>
<dbReference type="GO" id="GO:0009927">
    <property type="term" value="F:histidine phosphotransfer kinase activity"/>
    <property type="evidence" value="ECO:0007669"/>
    <property type="project" value="TreeGrafter"/>
</dbReference>
<dbReference type="CDD" id="cd00156">
    <property type="entry name" value="REC"/>
    <property type="match status" value="1"/>
</dbReference>
<dbReference type="RefSeq" id="WP_008062530.1">
    <property type="nucleotide sequence ID" value="NZ_AFHG01000052.1"/>
</dbReference>
<dbReference type="InterPro" id="IPR001789">
    <property type="entry name" value="Sig_transdc_resp-reg_receiver"/>
</dbReference>
<dbReference type="Gene3D" id="3.30.565.10">
    <property type="entry name" value="Histidine kinase-like ATPase, C-terminal domain"/>
    <property type="match status" value="1"/>
</dbReference>
<dbReference type="InterPro" id="IPR003661">
    <property type="entry name" value="HisK_dim/P_dom"/>
</dbReference>
<evidence type="ECO:0000259" key="10">
    <source>
        <dbReference type="PROSITE" id="PS50110"/>
    </source>
</evidence>
<keyword evidence="8" id="KW-0472">Membrane</keyword>
<evidence type="ECO:0000256" key="1">
    <source>
        <dbReference type="ARBA" id="ARBA00000085"/>
    </source>
</evidence>
<dbReference type="SUPFAM" id="SSF52172">
    <property type="entry name" value="CheY-like"/>
    <property type="match status" value="1"/>
</dbReference>
<dbReference type="PROSITE" id="PS50110">
    <property type="entry name" value="RESPONSE_REGULATORY"/>
    <property type="match status" value="1"/>
</dbReference>
<dbReference type="GO" id="GO:0005886">
    <property type="term" value="C:plasma membrane"/>
    <property type="evidence" value="ECO:0007669"/>
    <property type="project" value="TreeGrafter"/>
</dbReference>
<accession>F5REH6</accession>
<keyword evidence="7" id="KW-0175">Coiled coil</keyword>
<feature type="transmembrane region" description="Helical" evidence="8">
    <location>
        <begin position="136"/>
        <end position="154"/>
    </location>
</feature>
<feature type="domain" description="Histidine kinase" evidence="9">
    <location>
        <begin position="233"/>
        <end position="446"/>
    </location>
</feature>
<dbReference type="STRING" id="1000565.METUNv1_02697"/>
<keyword evidence="12" id="KW-1185">Reference proteome</keyword>
<dbReference type="EMBL" id="AFHG01000052">
    <property type="protein sequence ID" value="EGK71307.1"/>
    <property type="molecule type" value="Genomic_DNA"/>
</dbReference>
<dbReference type="Pfam" id="PF02518">
    <property type="entry name" value="HATPase_c"/>
    <property type="match status" value="1"/>
</dbReference>
<dbReference type="SUPFAM" id="SSF47384">
    <property type="entry name" value="Homodimeric domain of signal transducing histidine kinase"/>
    <property type="match status" value="1"/>
</dbReference>
<dbReference type="SMART" id="SM00448">
    <property type="entry name" value="REC"/>
    <property type="match status" value="1"/>
</dbReference>
<organism evidence="11 12">
    <name type="scientific">Methyloversatilis universalis (strain ATCC BAA-1314 / DSM 25237 / JCM 13912 / CCUG 52030 / FAM5)</name>
    <dbReference type="NCBI Taxonomy" id="1000565"/>
    <lineage>
        <taxon>Bacteria</taxon>
        <taxon>Pseudomonadati</taxon>
        <taxon>Pseudomonadota</taxon>
        <taxon>Betaproteobacteria</taxon>
        <taxon>Nitrosomonadales</taxon>
        <taxon>Sterolibacteriaceae</taxon>
        <taxon>Methyloversatilis</taxon>
    </lineage>
</organism>
<comment type="caution">
    <text evidence="11">The sequence shown here is derived from an EMBL/GenBank/DDBJ whole genome shotgun (WGS) entry which is preliminary data.</text>
</comment>
<dbReference type="AlphaFoldDB" id="F5REH6"/>
<evidence type="ECO:0000256" key="2">
    <source>
        <dbReference type="ARBA" id="ARBA00012438"/>
    </source>
</evidence>
<feature type="transmembrane region" description="Helical" evidence="8">
    <location>
        <begin position="166"/>
        <end position="184"/>
    </location>
</feature>
<dbReference type="Pfam" id="PF00512">
    <property type="entry name" value="HisKA"/>
    <property type="match status" value="1"/>
</dbReference>
<keyword evidence="4" id="KW-0808">Transferase</keyword>
<dbReference type="FunFam" id="3.30.565.10:FF:000049">
    <property type="entry name" value="Two-component sensor histidine kinase"/>
    <property type="match status" value="1"/>
</dbReference>
<gene>
    <name evidence="11" type="ORF">METUNv1_02697</name>
</gene>
<keyword evidence="5" id="KW-0418">Kinase</keyword>
<dbReference type="InterPro" id="IPR011006">
    <property type="entry name" value="CheY-like_superfamily"/>
</dbReference>
<feature type="coiled-coil region" evidence="7">
    <location>
        <begin position="199"/>
        <end position="226"/>
    </location>
</feature>
<dbReference type="PANTHER" id="PTHR43047">
    <property type="entry name" value="TWO-COMPONENT HISTIDINE PROTEIN KINASE"/>
    <property type="match status" value="1"/>
</dbReference>
<feature type="transmembrane region" description="Helical" evidence="8">
    <location>
        <begin position="85"/>
        <end position="108"/>
    </location>
</feature>
<proteinExistence type="predicted"/>
<evidence type="ECO:0000256" key="6">
    <source>
        <dbReference type="PROSITE-ProRule" id="PRU00169"/>
    </source>
</evidence>
<dbReference type="SMART" id="SM00387">
    <property type="entry name" value="HATPase_c"/>
    <property type="match status" value="1"/>
</dbReference>
<evidence type="ECO:0000256" key="3">
    <source>
        <dbReference type="ARBA" id="ARBA00022553"/>
    </source>
</evidence>
<dbReference type="PRINTS" id="PR00344">
    <property type="entry name" value="BCTRLSENSOR"/>
</dbReference>
<dbReference type="Pfam" id="PF00072">
    <property type="entry name" value="Response_reg"/>
    <property type="match status" value="1"/>
</dbReference>
<evidence type="ECO:0000313" key="11">
    <source>
        <dbReference type="EMBL" id="EGK71307.1"/>
    </source>
</evidence>
<dbReference type="PROSITE" id="PS50109">
    <property type="entry name" value="HIS_KIN"/>
    <property type="match status" value="1"/>
</dbReference>
<dbReference type="SMART" id="SM00388">
    <property type="entry name" value="HisKA"/>
    <property type="match status" value="1"/>
</dbReference>
<dbReference type="PANTHER" id="PTHR43047:SF9">
    <property type="entry name" value="HISTIDINE KINASE"/>
    <property type="match status" value="1"/>
</dbReference>
<dbReference type="InterPro" id="IPR036097">
    <property type="entry name" value="HisK_dim/P_sf"/>
</dbReference>
<keyword evidence="3 6" id="KW-0597">Phosphoprotein</keyword>
<dbReference type="CDD" id="cd00082">
    <property type="entry name" value="HisKA"/>
    <property type="match status" value="1"/>
</dbReference>
<dbReference type="OrthoDB" id="9770795at2"/>
<dbReference type="Gene3D" id="3.40.50.2300">
    <property type="match status" value="1"/>
</dbReference>
<dbReference type="InterPro" id="IPR036890">
    <property type="entry name" value="HATPase_C_sf"/>
</dbReference>
<reference evidence="11 12" key="1">
    <citation type="journal article" date="2011" name="J. Bacteriol.">
        <title>Genome sequence of Methyloversatilis universalis FAM5T, a methylotrophic representative of the order Rhodocyclales.</title>
        <authorList>
            <person name="Kittichotirat W."/>
            <person name="Good N.M."/>
            <person name="Hall R."/>
            <person name="Bringel F."/>
            <person name="Lajus A."/>
            <person name="Medigue C."/>
            <person name="Smalley N.E."/>
            <person name="Beck D."/>
            <person name="Bumgarner R."/>
            <person name="Vuilleumier S."/>
            <person name="Kalyuzhnaya M.G."/>
        </authorList>
    </citation>
    <scope>NUCLEOTIDE SEQUENCE [LARGE SCALE GENOMIC DNA]</scope>
    <source>
        <strain evidence="12">ATCC BAA-1314 / JCM 13912 / FAM5</strain>
    </source>
</reference>
<evidence type="ECO:0000256" key="7">
    <source>
        <dbReference type="SAM" id="Coils"/>
    </source>
</evidence>
<keyword evidence="8" id="KW-0812">Transmembrane</keyword>
<protein>
    <recommendedName>
        <fullName evidence="2">histidine kinase</fullName>
        <ecNumber evidence="2">2.7.13.3</ecNumber>
    </recommendedName>
</protein>
<feature type="domain" description="Response regulatory" evidence="10">
    <location>
        <begin position="467"/>
        <end position="579"/>
    </location>
</feature>
<feature type="transmembrane region" description="Helical" evidence="8">
    <location>
        <begin position="53"/>
        <end position="73"/>
    </location>
</feature>
<dbReference type="InterPro" id="IPR003594">
    <property type="entry name" value="HATPase_dom"/>
</dbReference>
<name>F5REH6_METUF</name>
<dbReference type="SUPFAM" id="SSF55874">
    <property type="entry name" value="ATPase domain of HSP90 chaperone/DNA topoisomerase II/histidine kinase"/>
    <property type="match status" value="1"/>
</dbReference>
<evidence type="ECO:0000256" key="5">
    <source>
        <dbReference type="ARBA" id="ARBA00022777"/>
    </source>
</evidence>
<feature type="modified residue" description="4-aspartylphosphate" evidence="6">
    <location>
        <position position="513"/>
    </location>
</feature>
<dbReference type="EC" id="2.7.13.3" evidence="2"/>
<evidence type="ECO:0000313" key="12">
    <source>
        <dbReference type="Proteomes" id="UP000005019"/>
    </source>
</evidence>
<keyword evidence="8" id="KW-1133">Transmembrane helix</keyword>
<evidence type="ECO:0000259" key="9">
    <source>
        <dbReference type="PROSITE" id="PS50109"/>
    </source>
</evidence>
<dbReference type="GO" id="GO:0000155">
    <property type="term" value="F:phosphorelay sensor kinase activity"/>
    <property type="evidence" value="ECO:0007669"/>
    <property type="project" value="InterPro"/>
</dbReference>
<evidence type="ECO:0000256" key="4">
    <source>
        <dbReference type="ARBA" id="ARBA00022679"/>
    </source>
</evidence>
<dbReference type="Proteomes" id="UP000005019">
    <property type="component" value="Unassembled WGS sequence"/>
</dbReference>